<proteinExistence type="predicted"/>
<keyword evidence="2" id="KW-0413">Isomerase</keyword>
<protein>
    <submittedName>
        <fullName evidence="2">Ribose 5-phosphate isomerase</fullName>
    </submittedName>
</protein>
<dbReference type="InterPro" id="IPR022133">
    <property type="entry name" value="Ribose_5_isomerase_C"/>
</dbReference>
<evidence type="ECO:0000313" key="2">
    <source>
        <dbReference type="EMBL" id="EKC64359.1"/>
    </source>
</evidence>
<dbReference type="GO" id="GO:0005975">
    <property type="term" value="P:carbohydrate metabolic process"/>
    <property type="evidence" value="ECO:0007669"/>
    <property type="project" value="InterPro"/>
</dbReference>
<comment type="caution">
    <text evidence="2">The sequence shown here is derived from an EMBL/GenBank/DDBJ whole genome shotgun (WGS) entry which is preliminary data.</text>
</comment>
<name>K1TA24_9ZZZZ</name>
<feature type="domain" description="Ribose-5-phosphate isomerase C-terminal" evidence="1">
    <location>
        <begin position="2"/>
        <end position="44"/>
    </location>
</feature>
<sequence>TDMVTILKNLDRELVKGALSGARFKEYFFANCKCDKIAEAVKEVLA</sequence>
<evidence type="ECO:0000259" key="1">
    <source>
        <dbReference type="Pfam" id="PF12408"/>
    </source>
</evidence>
<organism evidence="2">
    <name type="scientific">human gut metagenome</name>
    <dbReference type="NCBI Taxonomy" id="408170"/>
    <lineage>
        <taxon>unclassified sequences</taxon>
        <taxon>metagenomes</taxon>
        <taxon>organismal metagenomes</taxon>
    </lineage>
</organism>
<gene>
    <name evidence="2" type="ORF">OBE_07003</name>
</gene>
<accession>K1TA24</accession>
<reference evidence="2" key="1">
    <citation type="journal article" date="2013" name="Environ. Microbiol.">
        <title>Microbiota from the distal guts of lean and obese adolescents exhibit partial functional redundancy besides clear differences in community structure.</title>
        <authorList>
            <person name="Ferrer M."/>
            <person name="Ruiz A."/>
            <person name="Lanza F."/>
            <person name="Haange S.B."/>
            <person name="Oberbach A."/>
            <person name="Till H."/>
            <person name="Bargiela R."/>
            <person name="Campoy C."/>
            <person name="Segura M.T."/>
            <person name="Richter M."/>
            <person name="von Bergen M."/>
            <person name="Seifert J."/>
            <person name="Suarez A."/>
        </authorList>
    </citation>
    <scope>NUCLEOTIDE SEQUENCE</scope>
</reference>
<dbReference type="EMBL" id="AJWZ01004807">
    <property type="protein sequence ID" value="EKC64359.1"/>
    <property type="molecule type" value="Genomic_DNA"/>
</dbReference>
<feature type="non-terminal residue" evidence="2">
    <location>
        <position position="1"/>
    </location>
</feature>
<dbReference type="Gene3D" id="3.40.1400.10">
    <property type="entry name" value="Sugar-phosphate isomerase, RpiB/LacA/LacB"/>
    <property type="match status" value="1"/>
</dbReference>
<dbReference type="InterPro" id="IPR036569">
    <property type="entry name" value="RpiB_LacA_LacB_sf"/>
</dbReference>
<dbReference type="AlphaFoldDB" id="K1TA24"/>
<dbReference type="GO" id="GO:0016853">
    <property type="term" value="F:isomerase activity"/>
    <property type="evidence" value="ECO:0007669"/>
    <property type="project" value="UniProtKB-KW"/>
</dbReference>
<dbReference type="Pfam" id="PF12408">
    <property type="entry name" value="DUF3666"/>
    <property type="match status" value="1"/>
</dbReference>